<feature type="transmembrane region" description="Helical" evidence="7">
    <location>
        <begin position="215"/>
        <end position="236"/>
    </location>
</feature>
<dbReference type="PANTHER" id="PTHR40074">
    <property type="entry name" value="O-ACETYLTRANSFERASE WECH"/>
    <property type="match status" value="1"/>
</dbReference>
<proteinExistence type="inferred from homology"/>
<dbReference type="Proteomes" id="UP000199136">
    <property type="component" value="Unassembled WGS sequence"/>
</dbReference>
<dbReference type="Pfam" id="PF01757">
    <property type="entry name" value="Acyl_transf_3"/>
    <property type="match status" value="1"/>
</dbReference>
<dbReference type="STRING" id="82801.SAMN04488506_0459"/>
<evidence type="ECO:0000313" key="9">
    <source>
        <dbReference type="EMBL" id="SFQ04863.1"/>
    </source>
</evidence>
<dbReference type="RefSeq" id="WP_177192468.1">
    <property type="nucleotide sequence ID" value="NZ_FOXW01000001.1"/>
</dbReference>
<feature type="transmembrane region" description="Helical" evidence="7">
    <location>
        <begin position="7"/>
        <end position="27"/>
    </location>
</feature>
<gene>
    <name evidence="9" type="ORF">SAMN04488506_0459</name>
</gene>
<feature type="transmembrane region" description="Helical" evidence="7">
    <location>
        <begin position="124"/>
        <end position="142"/>
    </location>
</feature>
<evidence type="ECO:0000256" key="1">
    <source>
        <dbReference type="ARBA" id="ARBA00004651"/>
    </source>
</evidence>
<evidence type="ECO:0000256" key="7">
    <source>
        <dbReference type="SAM" id="Phobius"/>
    </source>
</evidence>
<evidence type="ECO:0000259" key="8">
    <source>
        <dbReference type="Pfam" id="PF01757"/>
    </source>
</evidence>
<protein>
    <submittedName>
        <fullName evidence="9">Surface polysaccharide O-acyltransferase, integral membrane enzyme</fullName>
    </submittedName>
</protein>
<evidence type="ECO:0000256" key="2">
    <source>
        <dbReference type="ARBA" id="ARBA00007400"/>
    </source>
</evidence>
<evidence type="ECO:0000256" key="6">
    <source>
        <dbReference type="ARBA" id="ARBA00023136"/>
    </source>
</evidence>
<comment type="subcellular location">
    <subcellularLocation>
        <location evidence="1">Cell membrane</location>
        <topology evidence="1">Multi-pass membrane protein</topology>
    </subcellularLocation>
</comment>
<reference evidence="9 10" key="1">
    <citation type="submission" date="2016-10" db="EMBL/GenBank/DDBJ databases">
        <authorList>
            <person name="de Groot N.N."/>
        </authorList>
    </citation>
    <scope>NUCLEOTIDE SEQUENCE [LARGE SCALE GENOMIC DNA]</scope>
    <source>
        <strain evidence="9 10">DSM 20581</strain>
    </source>
</reference>
<feature type="transmembrane region" description="Helical" evidence="7">
    <location>
        <begin position="285"/>
        <end position="305"/>
    </location>
</feature>
<evidence type="ECO:0000256" key="5">
    <source>
        <dbReference type="ARBA" id="ARBA00022989"/>
    </source>
</evidence>
<evidence type="ECO:0000256" key="3">
    <source>
        <dbReference type="ARBA" id="ARBA00022475"/>
    </source>
</evidence>
<name>A0A1I5VBH9_9LACT</name>
<dbReference type="PANTHER" id="PTHR40074:SF2">
    <property type="entry name" value="O-ACETYLTRANSFERASE WECH"/>
    <property type="match status" value="1"/>
</dbReference>
<feature type="transmembrane region" description="Helical" evidence="7">
    <location>
        <begin position="154"/>
        <end position="172"/>
    </location>
</feature>
<dbReference type="AlphaFoldDB" id="A0A1I5VBH9"/>
<feature type="transmembrane region" description="Helical" evidence="7">
    <location>
        <begin position="47"/>
        <end position="65"/>
    </location>
</feature>
<organism evidence="9 10">
    <name type="scientific">Desemzia incerta</name>
    <dbReference type="NCBI Taxonomy" id="82801"/>
    <lineage>
        <taxon>Bacteria</taxon>
        <taxon>Bacillati</taxon>
        <taxon>Bacillota</taxon>
        <taxon>Bacilli</taxon>
        <taxon>Lactobacillales</taxon>
        <taxon>Carnobacteriaceae</taxon>
        <taxon>Desemzia</taxon>
    </lineage>
</organism>
<keyword evidence="3" id="KW-1003">Cell membrane</keyword>
<feature type="transmembrane region" description="Helical" evidence="7">
    <location>
        <begin position="184"/>
        <end position="203"/>
    </location>
</feature>
<evidence type="ECO:0000313" key="10">
    <source>
        <dbReference type="Proteomes" id="UP000199136"/>
    </source>
</evidence>
<keyword evidence="9" id="KW-0012">Acyltransferase</keyword>
<dbReference type="GO" id="GO:0016413">
    <property type="term" value="F:O-acetyltransferase activity"/>
    <property type="evidence" value="ECO:0007669"/>
    <property type="project" value="TreeGrafter"/>
</dbReference>
<accession>A0A1I5VBH9</accession>
<dbReference type="GO" id="GO:0009246">
    <property type="term" value="P:enterobacterial common antigen biosynthetic process"/>
    <property type="evidence" value="ECO:0007669"/>
    <property type="project" value="TreeGrafter"/>
</dbReference>
<dbReference type="GO" id="GO:0005886">
    <property type="term" value="C:plasma membrane"/>
    <property type="evidence" value="ECO:0007669"/>
    <property type="project" value="UniProtKB-SubCell"/>
</dbReference>
<keyword evidence="10" id="KW-1185">Reference proteome</keyword>
<feature type="domain" description="Acyltransferase 3" evidence="8">
    <location>
        <begin position="6"/>
        <end position="332"/>
    </location>
</feature>
<dbReference type="InterPro" id="IPR002656">
    <property type="entry name" value="Acyl_transf_3_dom"/>
</dbReference>
<feature type="transmembrane region" description="Helical" evidence="7">
    <location>
        <begin position="248"/>
        <end position="264"/>
    </location>
</feature>
<feature type="transmembrane region" description="Helical" evidence="7">
    <location>
        <begin position="85"/>
        <end position="104"/>
    </location>
</feature>
<dbReference type="EMBL" id="FOXW01000001">
    <property type="protein sequence ID" value="SFQ04863.1"/>
    <property type="molecule type" value="Genomic_DNA"/>
</dbReference>
<keyword evidence="4 7" id="KW-0812">Transmembrane</keyword>
<keyword evidence="6 7" id="KW-0472">Membrane</keyword>
<keyword evidence="9" id="KW-0808">Transferase</keyword>
<sequence length="347" mass="40602">MKNRLWYVDLIRIVSIFLVIVVHISSSNFDWYQPDSAQWQIINAYDSVARICVPLFVMISGIFFLDPKKEIGIRKLYRKNIWRIVRVSLFWSSFYAVFMAFYPFNSFSMDQMDETISRFIEGHFHLWFLFRIVELYIMTPVLRKISEEKKLMQYIMLYCFILGFIIPTIRQFPIGSTVTMADDWINLDITFGYVGYFFAGSYLHRYGVTPVVKKWIYALGVIGLLTTFLGTGFLSIEAGKPVGWLYEYLTPNVMITSLAVFLWFKETFNHRTFSKRVQKWIKECSDISFGVYLSHVLIIFLLNQLNITTQLLNPILSVPLLTGIVAILGYIVVKMMSKVPGLKKWIL</sequence>
<keyword evidence="5 7" id="KW-1133">Transmembrane helix</keyword>
<comment type="similarity">
    <text evidence="2">Belongs to the acyltransferase 3 family.</text>
</comment>
<evidence type="ECO:0000256" key="4">
    <source>
        <dbReference type="ARBA" id="ARBA00022692"/>
    </source>
</evidence>
<feature type="transmembrane region" description="Helical" evidence="7">
    <location>
        <begin position="311"/>
        <end position="333"/>
    </location>
</feature>